<dbReference type="CDD" id="cd17536">
    <property type="entry name" value="REC_YesN-like"/>
    <property type="match status" value="1"/>
</dbReference>
<dbReference type="PROSITE" id="PS50110">
    <property type="entry name" value="RESPONSE_REGULATORY"/>
    <property type="match status" value="1"/>
</dbReference>
<keyword evidence="6" id="KW-0238">DNA-binding</keyword>
<dbReference type="InterPro" id="IPR011006">
    <property type="entry name" value="CheY-like_superfamily"/>
</dbReference>
<dbReference type="Gene3D" id="3.40.50.2300">
    <property type="match status" value="1"/>
</dbReference>
<dbReference type="InterPro" id="IPR009057">
    <property type="entry name" value="Homeodomain-like_sf"/>
</dbReference>
<feature type="domain" description="HTH araC/xylS-type" evidence="9">
    <location>
        <begin position="404"/>
        <end position="501"/>
    </location>
</feature>
<protein>
    <submittedName>
        <fullName evidence="11">Two-component system response regulator YesN</fullName>
    </submittedName>
</protein>
<dbReference type="GO" id="GO:0000160">
    <property type="term" value="P:phosphorelay signal transduction system"/>
    <property type="evidence" value="ECO:0007669"/>
    <property type="project" value="UniProtKB-KW"/>
</dbReference>
<evidence type="ECO:0000256" key="8">
    <source>
        <dbReference type="PROSITE-ProRule" id="PRU00169"/>
    </source>
</evidence>
<accession>A0A3D9KFA3</accession>
<dbReference type="Pfam" id="PF12833">
    <property type="entry name" value="HTH_18"/>
    <property type="match status" value="1"/>
</dbReference>
<evidence type="ECO:0000256" key="6">
    <source>
        <dbReference type="ARBA" id="ARBA00023125"/>
    </source>
</evidence>
<evidence type="ECO:0000313" key="12">
    <source>
        <dbReference type="Proteomes" id="UP000256977"/>
    </source>
</evidence>
<evidence type="ECO:0000256" key="5">
    <source>
        <dbReference type="ARBA" id="ARBA00023015"/>
    </source>
</evidence>
<dbReference type="InterPro" id="IPR018060">
    <property type="entry name" value="HTH_AraC"/>
</dbReference>
<dbReference type="InterPro" id="IPR001789">
    <property type="entry name" value="Sig_transdc_resp-reg_receiver"/>
</dbReference>
<dbReference type="SMART" id="SM00448">
    <property type="entry name" value="REC"/>
    <property type="match status" value="1"/>
</dbReference>
<feature type="domain" description="Response regulatory" evidence="10">
    <location>
        <begin position="3"/>
        <end position="121"/>
    </location>
</feature>
<evidence type="ECO:0000259" key="9">
    <source>
        <dbReference type="PROSITE" id="PS01124"/>
    </source>
</evidence>
<keyword evidence="12" id="KW-1185">Reference proteome</keyword>
<dbReference type="SUPFAM" id="SSF46689">
    <property type="entry name" value="Homeodomain-like"/>
    <property type="match status" value="2"/>
</dbReference>
<evidence type="ECO:0000256" key="2">
    <source>
        <dbReference type="ARBA" id="ARBA00022490"/>
    </source>
</evidence>
<evidence type="ECO:0000313" key="11">
    <source>
        <dbReference type="EMBL" id="RED85165.1"/>
    </source>
</evidence>
<comment type="subcellular location">
    <subcellularLocation>
        <location evidence="1">Cytoplasm</location>
    </subcellularLocation>
</comment>
<keyword evidence="7" id="KW-0804">Transcription</keyword>
<keyword evidence="5" id="KW-0805">Transcription regulation</keyword>
<dbReference type="GO" id="GO:0005737">
    <property type="term" value="C:cytoplasm"/>
    <property type="evidence" value="ECO:0007669"/>
    <property type="project" value="UniProtKB-SubCell"/>
</dbReference>
<dbReference type="Gene3D" id="1.10.10.60">
    <property type="entry name" value="Homeodomain-like"/>
    <property type="match status" value="2"/>
</dbReference>
<reference evidence="11 12" key="1">
    <citation type="submission" date="2018-07" db="EMBL/GenBank/DDBJ databases">
        <title>Genomic Encyclopedia of Type Strains, Phase III (KMG-III): the genomes of soil and plant-associated and newly described type strains.</title>
        <authorList>
            <person name="Whitman W."/>
        </authorList>
    </citation>
    <scope>NUCLEOTIDE SEQUENCE [LARGE SCALE GENOMIC DNA]</scope>
    <source>
        <strain evidence="11 12">CECT 7287</strain>
    </source>
</reference>
<dbReference type="AlphaFoldDB" id="A0A3D9KFA3"/>
<keyword evidence="3 8" id="KW-0597">Phosphoprotein</keyword>
<dbReference type="OrthoDB" id="342399at2"/>
<dbReference type="GO" id="GO:0043565">
    <property type="term" value="F:sequence-specific DNA binding"/>
    <property type="evidence" value="ECO:0007669"/>
    <property type="project" value="InterPro"/>
</dbReference>
<dbReference type="Proteomes" id="UP000256977">
    <property type="component" value="Unassembled WGS sequence"/>
</dbReference>
<feature type="modified residue" description="4-aspartylphosphate" evidence="8">
    <location>
        <position position="55"/>
    </location>
</feature>
<gene>
    <name evidence="11" type="ORF">DFP98_105170</name>
</gene>
<dbReference type="GO" id="GO:0003700">
    <property type="term" value="F:DNA-binding transcription factor activity"/>
    <property type="evidence" value="ECO:0007669"/>
    <property type="project" value="InterPro"/>
</dbReference>
<dbReference type="Pfam" id="PF00072">
    <property type="entry name" value="Response_reg"/>
    <property type="match status" value="1"/>
</dbReference>
<keyword evidence="4" id="KW-0902">Two-component regulatory system</keyword>
<evidence type="ECO:0000256" key="7">
    <source>
        <dbReference type="ARBA" id="ARBA00023163"/>
    </source>
</evidence>
<dbReference type="InterPro" id="IPR051552">
    <property type="entry name" value="HptR"/>
</dbReference>
<dbReference type="PANTHER" id="PTHR42713">
    <property type="entry name" value="HISTIDINE KINASE-RELATED"/>
    <property type="match status" value="1"/>
</dbReference>
<proteinExistence type="predicted"/>
<dbReference type="PANTHER" id="PTHR42713:SF3">
    <property type="entry name" value="TRANSCRIPTIONAL REGULATORY PROTEIN HPTR"/>
    <property type="match status" value="1"/>
</dbReference>
<sequence length="506" mass="56441">MHQVMIVDDEPLIREGLRTIIDWEEHGFQVATVAADALEALRKLSEAVPRLMIVDIRMPGMDGLQLLRTVREQCRPCPKFLILSGHADFEYARTALQLKVDGYLLKPIDEDDLIQHLERIRQSLQEERTEATGRWGREHAIQRLVSGEAEGMPEQADPGWLTYEIVLVRPLERGEPDASAVSRIKRRMIESFETANEGIVFSAEPYLGVMLKETMNRPSAASKVYRRISEACEEREFDATAGGTVAMLSDAGRSFERARELMKRRFLFAGGGIVTAEPELPSIPADEDSCSAPELEEKLYLALDAANAELAAEALRGLGALWLAAGASEQELKTGFTTRLSATLSKLAQSRPEAREFVQSLNSELASISSETRYELLLARLISICAKVADRLRIAGAGPDLQVQKMIELIHRNSADNLKLEALAEALGYSSSYLGKLFKSATGDYFNTYLDKVRIQKAKEMLCKGMKVYQVAEQVGYANVDYFHAKFRKYVGESPVAYRKNAAQSR</sequence>
<dbReference type="PROSITE" id="PS01124">
    <property type="entry name" value="HTH_ARAC_FAMILY_2"/>
    <property type="match status" value="1"/>
</dbReference>
<dbReference type="SMART" id="SM00342">
    <property type="entry name" value="HTH_ARAC"/>
    <property type="match status" value="1"/>
</dbReference>
<evidence type="ECO:0000256" key="3">
    <source>
        <dbReference type="ARBA" id="ARBA00022553"/>
    </source>
</evidence>
<comment type="caution">
    <text evidence="11">The sequence shown here is derived from an EMBL/GenBank/DDBJ whole genome shotgun (WGS) entry which is preliminary data.</text>
</comment>
<dbReference type="SUPFAM" id="SSF52172">
    <property type="entry name" value="CheY-like"/>
    <property type="match status" value="1"/>
</dbReference>
<keyword evidence="2" id="KW-0963">Cytoplasm</keyword>
<dbReference type="RefSeq" id="WP_147310150.1">
    <property type="nucleotide sequence ID" value="NZ_QRDZ01000005.1"/>
</dbReference>
<dbReference type="PROSITE" id="PS00041">
    <property type="entry name" value="HTH_ARAC_FAMILY_1"/>
    <property type="match status" value="1"/>
</dbReference>
<dbReference type="EMBL" id="QRDZ01000005">
    <property type="protein sequence ID" value="RED85165.1"/>
    <property type="molecule type" value="Genomic_DNA"/>
</dbReference>
<evidence type="ECO:0000256" key="1">
    <source>
        <dbReference type="ARBA" id="ARBA00004496"/>
    </source>
</evidence>
<dbReference type="InterPro" id="IPR018062">
    <property type="entry name" value="HTH_AraC-typ_CS"/>
</dbReference>
<evidence type="ECO:0000259" key="10">
    <source>
        <dbReference type="PROSITE" id="PS50110"/>
    </source>
</evidence>
<organism evidence="11 12">
    <name type="scientific">Cohnella phaseoli</name>
    <dbReference type="NCBI Taxonomy" id="456490"/>
    <lineage>
        <taxon>Bacteria</taxon>
        <taxon>Bacillati</taxon>
        <taxon>Bacillota</taxon>
        <taxon>Bacilli</taxon>
        <taxon>Bacillales</taxon>
        <taxon>Paenibacillaceae</taxon>
        <taxon>Cohnella</taxon>
    </lineage>
</organism>
<name>A0A3D9KFA3_9BACL</name>
<evidence type="ECO:0000256" key="4">
    <source>
        <dbReference type="ARBA" id="ARBA00023012"/>
    </source>
</evidence>